<dbReference type="SUPFAM" id="SSF50447">
    <property type="entry name" value="Translation proteins"/>
    <property type="match status" value="1"/>
</dbReference>
<organism evidence="10 11">
    <name type="scientific">Oopsacas minuta</name>
    <dbReference type="NCBI Taxonomy" id="111878"/>
    <lineage>
        <taxon>Eukaryota</taxon>
        <taxon>Metazoa</taxon>
        <taxon>Porifera</taxon>
        <taxon>Hexactinellida</taxon>
        <taxon>Hexasterophora</taxon>
        <taxon>Lyssacinosida</taxon>
        <taxon>Leucopsacidae</taxon>
        <taxon>Oopsacas</taxon>
    </lineage>
</organism>
<dbReference type="Pfam" id="PF07973">
    <property type="entry name" value="tRNA_SAD"/>
    <property type="match status" value="1"/>
</dbReference>
<comment type="similarity">
    <text evidence="3">Belongs to the class-II aminoacyl-tRNA synthetase family. Alax-L subfamily.</text>
</comment>
<feature type="domain" description="Alanyl-transfer RNA synthetases family profile" evidence="9">
    <location>
        <begin position="1"/>
        <end position="246"/>
    </location>
</feature>
<evidence type="ECO:0000313" key="11">
    <source>
        <dbReference type="Proteomes" id="UP001165289"/>
    </source>
</evidence>
<dbReference type="InterPro" id="IPR012947">
    <property type="entry name" value="tRNA_SAD"/>
</dbReference>
<proteinExistence type="inferred from homology"/>
<dbReference type="InterPro" id="IPR018163">
    <property type="entry name" value="Thr/Ala-tRNA-synth_IIc_edit"/>
</dbReference>
<evidence type="ECO:0000256" key="5">
    <source>
        <dbReference type="ARBA" id="ARBA00022723"/>
    </source>
</evidence>
<dbReference type="Gene3D" id="2.40.30.130">
    <property type="match status" value="1"/>
</dbReference>
<gene>
    <name evidence="10" type="ORF">LOD99_7911</name>
</gene>
<keyword evidence="8" id="KW-0175">Coiled coil</keyword>
<dbReference type="SUPFAM" id="SSF55186">
    <property type="entry name" value="ThrRS/AlaRS common domain"/>
    <property type="match status" value="1"/>
</dbReference>
<keyword evidence="11" id="KW-1185">Reference proteome</keyword>
<comment type="cofactor">
    <cofactor evidence="1">
        <name>Zn(2+)</name>
        <dbReference type="ChEBI" id="CHEBI:29105"/>
    </cofactor>
</comment>
<dbReference type="PANTHER" id="PTHR43462">
    <property type="entry name" value="ALANYL-TRNA EDITING PROTEIN"/>
    <property type="match status" value="1"/>
</dbReference>
<dbReference type="GO" id="GO:0005737">
    <property type="term" value="C:cytoplasm"/>
    <property type="evidence" value="ECO:0007669"/>
    <property type="project" value="UniProtKB-SubCell"/>
</dbReference>
<evidence type="ECO:0000256" key="8">
    <source>
        <dbReference type="SAM" id="Coils"/>
    </source>
</evidence>
<dbReference type="InterPro" id="IPR009000">
    <property type="entry name" value="Transl_B-barrel_sf"/>
</dbReference>
<dbReference type="PROSITE" id="PS50860">
    <property type="entry name" value="AA_TRNA_LIGASE_II_ALA"/>
    <property type="match status" value="1"/>
</dbReference>
<evidence type="ECO:0000256" key="3">
    <source>
        <dbReference type="ARBA" id="ARBA00008429"/>
    </source>
</evidence>
<keyword evidence="5" id="KW-0479">Metal-binding</keyword>
<protein>
    <recommendedName>
        <fullName evidence="9">Alanyl-transfer RNA synthetases family profile domain-containing protein</fullName>
    </recommendedName>
</protein>
<accession>A0AAV7JJV5</accession>
<dbReference type="GO" id="GO:0002196">
    <property type="term" value="F:Ser-tRNA(Ala) deacylase activity"/>
    <property type="evidence" value="ECO:0007669"/>
    <property type="project" value="TreeGrafter"/>
</dbReference>
<dbReference type="SMART" id="SM00863">
    <property type="entry name" value="tRNA_SAD"/>
    <property type="match status" value="1"/>
</dbReference>
<dbReference type="FunFam" id="3.30.980.10:FF:000007">
    <property type="entry name" value="alanyl-tRNA editing protein Aarsd1"/>
    <property type="match status" value="1"/>
</dbReference>
<name>A0AAV7JJV5_9METZ</name>
<dbReference type="InterPro" id="IPR051335">
    <property type="entry name" value="Alanyl-tRNA_Editing_Enzymes"/>
</dbReference>
<dbReference type="GO" id="GO:0005524">
    <property type="term" value="F:ATP binding"/>
    <property type="evidence" value="ECO:0007669"/>
    <property type="project" value="InterPro"/>
</dbReference>
<evidence type="ECO:0000256" key="7">
    <source>
        <dbReference type="ARBA" id="ARBA00022917"/>
    </source>
</evidence>
<reference evidence="10 11" key="1">
    <citation type="journal article" date="2023" name="BMC Biol.">
        <title>The compact genome of the sponge Oopsacas minuta (Hexactinellida) is lacking key metazoan core genes.</title>
        <authorList>
            <person name="Santini S."/>
            <person name="Schenkelaars Q."/>
            <person name="Jourda C."/>
            <person name="Duchesne M."/>
            <person name="Belahbib H."/>
            <person name="Rocher C."/>
            <person name="Selva M."/>
            <person name="Riesgo A."/>
            <person name="Vervoort M."/>
            <person name="Leys S.P."/>
            <person name="Kodjabachian L."/>
            <person name="Le Bivic A."/>
            <person name="Borchiellini C."/>
            <person name="Claverie J.M."/>
            <person name="Renard E."/>
        </authorList>
    </citation>
    <scope>NUCLEOTIDE SEQUENCE [LARGE SCALE GENOMIC DNA]</scope>
    <source>
        <strain evidence="10">SPO-2</strain>
    </source>
</reference>
<dbReference type="PANTHER" id="PTHR43462:SF1">
    <property type="entry name" value="ALANYL-TRNA EDITING PROTEIN AARSD1"/>
    <property type="match status" value="1"/>
</dbReference>
<keyword evidence="4" id="KW-0963">Cytoplasm</keyword>
<dbReference type="GO" id="GO:0003676">
    <property type="term" value="F:nucleic acid binding"/>
    <property type="evidence" value="ECO:0007669"/>
    <property type="project" value="InterPro"/>
</dbReference>
<dbReference type="InterPro" id="IPR018165">
    <property type="entry name" value="Ala-tRNA-synth_IIc_core"/>
</dbReference>
<dbReference type="EMBL" id="JAKMXF010000327">
    <property type="protein sequence ID" value="KAI6648684.1"/>
    <property type="molecule type" value="Genomic_DNA"/>
</dbReference>
<dbReference type="Gene3D" id="3.30.980.10">
    <property type="entry name" value="Threonyl-trna Synthetase, Chain A, domain 2"/>
    <property type="match status" value="1"/>
</dbReference>
<evidence type="ECO:0000313" key="10">
    <source>
        <dbReference type="EMBL" id="KAI6648684.1"/>
    </source>
</evidence>
<keyword evidence="7" id="KW-0648">Protein biosynthesis</keyword>
<dbReference type="GO" id="GO:0046872">
    <property type="term" value="F:metal ion binding"/>
    <property type="evidence" value="ECO:0007669"/>
    <property type="project" value="UniProtKB-KW"/>
</dbReference>
<feature type="coiled-coil region" evidence="8">
    <location>
        <begin position="138"/>
        <end position="165"/>
    </location>
</feature>
<evidence type="ECO:0000256" key="2">
    <source>
        <dbReference type="ARBA" id="ARBA00004496"/>
    </source>
</evidence>
<comment type="subcellular location">
    <subcellularLocation>
        <location evidence="2">Cytoplasm</location>
    </subcellularLocation>
</comment>
<evidence type="ECO:0000256" key="6">
    <source>
        <dbReference type="ARBA" id="ARBA00022833"/>
    </source>
</evidence>
<sequence>MAFECQRNSYKCEFDSKVLSCKISDNKPGLYRIVFDDTILFPEGGGQPEDLGCLNDSISVLHVEREGDVAVHYTKVPLEEGEHVHMRVNWERRWDHMQQHSGQHLITAVIERKTGYKTISWCLGVGLDNKCFIELDSNKMSLQQLQDAEEECNKLIIQSRAVNVRIIERDSEEFNLVRSRGLPSGSVGPIRVVDMQGVDVNMCCGTHVSNLSHLQCIKLLHMEQKGTSSTLVHFVVGGRVCHQLGRMHANERSLSKLLSCGPEEYGRQIEKISKNQRADAKQNKIYLREIAELTVKNHLSSPCAVESYFVLHRDDADHEFMSVICNMLLPHKILILLTGGGRKGQGIFLLSGKDDKLVSELGPQISAMLEGKGGGRGSRYQGKVQKIELYKVAFEFVKNHLCTQ</sequence>
<comment type="caution">
    <text evidence="10">The sequence shown here is derived from an EMBL/GenBank/DDBJ whole genome shotgun (WGS) entry which is preliminary data.</text>
</comment>
<dbReference type="AlphaFoldDB" id="A0AAV7JJV5"/>
<evidence type="ECO:0000259" key="9">
    <source>
        <dbReference type="PROSITE" id="PS50860"/>
    </source>
</evidence>
<evidence type="ECO:0000256" key="1">
    <source>
        <dbReference type="ARBA" id="ARBA00001947"/>
    </source>
</evidence>
<dbReference type="Proteomes" id="UP001165289">
    <property type="component" value="Unassembled WGS sequence"/>
</dbReference>
<evidence type="ECO:0000256" key="4">
    <source>
        <dbReference type="ARBA" id="ARBA00022490"/>
    </source>
</evidence>
<dbReference type="GO" id="GO:0006419">
    <property type="term" value="P:alanyl-tRNA aminoacylation"/>
    <property type="evidence" value="ECO:0007669"/>
    <property type="project" value="InterPro"/>
</dbReference>
<dbReference type="GO" id="GO:0004813">
    <property type="term" value="F:alanine-tRNA ligase activity"/>
    <property type="evidence" value="ECO:0007669"/>
    <property type="project" value="InterPro"/>
</dbReference>
<keyword evidence="6" id="KW-0862">Zinc</keyword>